<name>A0ABT9BMR3_9MICO</name>
<proteinExistence type="predicted"/>
<reference evidence="2 3" key="1">
    <citation type="submission" date="2023-07" db="EMBL/GenBank/DDBJ databases">
        <title>Protaetiibacter sp. nov WY-16 isolated from soil.</title>
        <authorList>
            <person name="Liu B."/>
            <person name="Wan Y."/>
        </authorList>
    </citation>
    <scope>NUCLEOTIDE SEQUENCE [LARGE SCALE GENOMIC DNA]</scope>
    <source>
        <strain evidence="2 3">WY-16</strain>
    </source>
</reference>
<dbReference type="Proteomes" id="UP001241072">
    <property type="component" value="Unassembled WGS sequence"/>
</dbReference>
<accession>A0ABT9BMR3</accession>
<dbReference type="EMBL" id="JAUQUB010000001">
    <property type="protein sequence ID" value="MDO7882321.1"/>
    <property type="molecule type" value="Genomic_DNA"/>
</dbReference>
<keyword evidence="3" id="KW-1185">Reference proteome</keyword>
<sequence>MTDDWYARVSAVWASASEMADLDVLAAIDELVAERDPDDPAALFEAASARDYADLETEAEPLYRRAIDAGLDDATLPRAVIQLASTLRNLGRPEEAVRMLEQQLHEHPGDEWTGPTAAFLALALASRGDERDAASVALAALADYLPVYGNSVRAYAVELAARG</sequence>
<dbReference type="SUPFAM" id="SSF48452">
    <property type="entry name" value="TPR-like"/>
    <property type="match status" value="1"/>
</dbReference>
<evidence type="ECO:0000313" key="2">
    <source>
        <dbReference type="EMBL" id="MDO7882321.1"/>
    </source>
</evidence>
<gene>
    <name evidence="2" type="ORF">Q5716_08800</name>
</gene>
<comment type="caution">
    <text evidence="2">The sequence shown here is derived from an EMBL/GenBank/DDBJ whole genome shotgun (WGS) entry which is preliminary data.</text>
</comment>
<organism evidence="2 3">
    <name type="scientific">Antiquaquibacter soli</name>
    <dbReference type="NCBI Taxonomy" id="3064523"/>
    <lineage>
        <taxon>Bacteria</taxon>
        <taxon>Bacillati</taxon>
        <taxon>Actinomycetota</taxon>
        <taxon>Actinomycetes</taxon>
        <taxon>Micrococcales</taxon>
        <taxon>Microbacteriaceae</taxon>
        <taxon>Antiquaquibacter</taxon>
    </lineage>
</organism>
<dbReference type="InterPro" id="IPR041656">
    <property type="entry name" value="TPR_5"/>
</dbReference>
<feature type="domain" description="Tetratrico peptide repeat group 5" evidence="1">
    <location>
        <begin position="40"/>
        <end position="159"/>
    </location>
</feature>
<dbReference type="RefSeq" id="WP_305002700.1">
    <property type="nucleotide sequence ID" value="NZ_JAUQUB010000001.1"/>
</dbReference>
<protein>
    <submittedName>
        <fullName evidence="2">Tetratricopeptide repeat protein</fullName>
    </submittedName>
</protein>
<dbReference type="InterPro" id="IPR011990">
    <property type="entry name" value="TPR-like_helical_dom_sf"/>
</dbReference>
<evidence type="ECO:0000313" key="3">
    <source>
        <dbReference type="Proteomes" id="UP001241072"/>
    </source>
</evidence>
<dbReference type="Gene3D" id="1.25.40.10">
    <property type="entry name" value="Tetratricopeptide repeat domain"/>
    <property type="match status" value="1"/>
</dbReference>
<dbReference type="Pfam" id="PF12688">
    <property type="entry name" value="TPR_5"/>
    <property type="match status" value="1"/>
</dbReference>
<evidence type="ECO:0000259" key="1">
    <source>
        <dbReference type="Pfam" id="PF12688"/>
    </source>
</evidence>